<reference evidence="3" key="2">
    <citation type="submission" date="2020-04" db="EMBL/GenBank/DDBJ databases">
        <authorList>
            <consortium name="NCBI Genome Project"/>
        </authorList>
    </citation>
    <scope>NUCLEOTIDE SEQUENCE</scope>
    <source>
        <strain evidence="3">CBS 342.82</strain>
    </source>
</reference>
<gene>
    <name evidence="3" type="ORF">K489DRAFT_163677</name>
</gene>
<feature type="transmembrane region" description="Helical" evidence="1">
    <location>
        <begin position="92"/>
        <end position="115"/>
    </location>
</feature>
<dbReference type="Proteomes" id="UP000504637">
    <property type="component" value="Unplaced"/>
</dbReference>
<sequence length="169" mass="18715">MRRTPEKSLVSGLFLWKRRMVMMIEFGSWCSSVVGGTGTVDDRSSSPSTPVCSGLYLTHTAVTPYPLHVAECSAQQQPTGSVANVYSNPFVYHLYVICISFVCYLYVICMLFVYYSYGMVCMVRYGTAETLGVIRVDLVRECVHSRRTVSRQAALSKYACVGGGGQRDA</sequence>
<keyword evidence="2" id="KW-1185">Reference proteome</keyword>
<protein>
    <submittedName>
        <fullName evidence="3">Uncharacterized protein</fullName>
    </submittedName>
</protein>
<keyword evidence="1" id="KW-1133">Transmembrane helix</keyword>
<evidence type="ECO:0000256" key="1">
    <source>
        <dbReference type="SAM" id="Phobius"/>
    </source>
</evidence>
<dbReference type="GeneID" id="54357115"/>
<dbReference type="AlphaFoldDB" id="A0A6J3MCN3"/>
<keyword evidence="1" id="KW-0472">Membrane</keyword>
<organism evidence="3">
    <name type="scientific">Dissoconium aciculare CBS 342.82</name>
    <dbReference type="NCBI Taxonomy" id="1314786"/>
    <lineage>
        <taxon>Eukaryota</taxon>
        <taxon>Fungi</taxon>
        <taxon>Dikarya</taxon>
        <taxon>Ascomycota</taxon>
        <taxon>Pezizomycotina</taxon>
        <taxon>Dothideomycetes</taxon>
        <taxon>Dothideomycetidae</taxon>
        <taxon>Mycosphaerellales</taxon>
        <taxon>Dissoconiaceae</taxon>
        <taxon>Dissoconium</taxon>
    </lineage>
</organism>
<keyword evidence="1" id="KW-0812">Transmembrane</keyword>
<dbReference type="RefSeq" id="XP_033462679.1">
    <property type="nucleotide sequence ID" value="XM_033599316.1"/>
</dbReference>
<feature type="transmembrane region" description="Helical" evidence="1">
    <location>
        <begin position="21"/>
        <end position="40"/>
    </location>
</feature>
<evidence type="ECO:0000313" key="3">
    <source>
        <dbReference type="RefSeq" id="XP_033462679.1"/>
    </source>
</evidence>
<reference evidence="3" key="3">
    <citation type="submission" date="2025-08" db="UniProtKB">
        <authorList>
            <consortium name="RefSeq"/>
        </authorList>
    </citation>
    <scope>IDENTIFICATION</scope>
    <source>
        <strain evidence="3">CBS 342.82</strain>
    </source>
</reference>
<accession>A0A6J3MCN3</accession>
<name>A0A6J3MCN3_9PEZI</name>
<evidence type="ECO:0000313" key="2">
    <source>
        <dbReference type="Proteomes" id="UP000504637"/>
    </source>
</evidence>
<proteinExistence type="predicted"/>
<reference evidence="3" key="1">
    <citation type="submission" date="2020-01" db="EMBL/GenBank/DDBJ databases">
        <authorList>
            <consortium name="DOE Joint Genome Institute"/>
            <person name="Haridas S."/>
            <person name="Albert R."/>
            <person name="Binder M."/>
            <person name="Bloem J."/>
            <person name="Labutti K."/>
            <person name="Salamov A."/>
            <person name="Andreopoulos B."/>
            <person name="Baker S.E."/>
            <person name="Barry K."/>
            <person name="Bills G."/>
            <person name="Bluhm B.H."/>
            <person name="Cannon C."/>
            <person name="Castanera R."/>
            <person name="Culley D.E."/>
            <person name="Daum C."/>
            <person name="Ezra D."/>
            <person name="Gonzalez J.B."/>
            <person name="Henrissat B."/>
            <person name="Kuo A."/>
            <person name="Liang C."/>
            <person name="Lipzen A."/>
            <person name="Lutzoni F."/>
            <person name="Magnuson J."/>
            <person name="Mondo S."/>
            <person name="Nolan M."/>
            <person name="Ohm R."/>
            <person name="Pangilinan J."/>
            <person name="Park H.-J."/>
            <person name="Ramirez L."/>
            <person name="Alfaro M."/>
            <person name="Sun H."/>
            <person name="Tritt A."/>
            <person name="Yoshinaga Y."/>
            <person name="Zwiers L.-H."/>
            <person name="Turgeon B.G."/>
            <person name="Goodwin S.B."/>
            <person name="Spatafora J.W."/>
            <person name="Crous P.W."/>
            <person name="Grigoriev I.V."/>
        </authorList>
    </citation>
    <scope>NUCLEOTIDE SEQUENCE</scope>
    <source>
        <strain evidence="3">CBS 342.82</strain>
    </source>
</reference>